<dbReference type="Pfam" id="PF22212">
    <property type="entry name" value="CPV_RdRP_pol_dom"/>
    <property type="match status" value="1"/>
</dbReference>
<keyword evidence="1" id="KW-0812">Transmembrane</keyword>
<reference evidence="2 3" key="1">
    <citation type="journal article" date="2018" name="Elife">
        <title>Firefly genomes illuminate parallel origins of bioluminescence in beetles.</title>
        <authorList>
            <person name="Fallon T.R."/>
            <person name="Lower S.E."/>
            <person name="Chang C.H."/>
            <person name="Bessho-Uehara M."/>
            <person name="Martin G.J."/>
            <person name="Bewick A.J."/>
            <person name="Behringer M."/>
            <person name="Debat H.J."/>
            <person name="Wong I."/>
            <person name="Day J.C."/>
            <person name="Suvorov A."/>
            <person name="Silva C.J."/>
            <person name="Stanger-Hall K.F."/>
            <person name="Hall D.W."/>
            <person name="Schmitz R.J."/>
            <person name="Nelson D.R."/>
            <person name="Lewis S.M."/>
            <person name="Shigenobu S."/>
            <person name="Bybee S.M."/>
            <person name="Larracuente A.M."/>
            <person name="Oba Y."/>
            <person name="Weng J.K."/>
        </authorList>
    </citation>
    <scope>NUCLEOTIDE SEQUENCE [LARGE SCALE GENOMIC DNA]</scope>
    <source>
        <strain evidence="2">1611_PpyrPB1</strain>
        <tissue evidence="2">Whole body</tissue>
    </source>
</reference>
<organism evidence="2 3">
    <name type="scientific">Photinus pyralis</name>
    <name type="common">Common eastern firefly</name>
    <name type="synonym">Lampyris pyralis</name>
    <dbReference type="NCBI Taxonomy" id="7054"/>
    <lineage>
        <taxon>Eukaryota</taxon>
        <taxon>Metazoa</taxon>
        <taxon>Ecdysozoa</taxon>
        <taxon>Arthropoda</taxon>
        <taxon>Hexapoda</taxon>
        <taxon>Insecta</taxon>
        <taxon>Pterygota</taxon>
        <taxon>Neoptera</taxon>
        <taxon>Endopterygota</taxon>
        <taxon>Coleoptera</taxon>
        <taxon>Polyphaga</taxon>
        <taxon>Elateriformia</taxon>
        <taxon>Elateroidea</taxon>
        <taxon>Lampyridae</taxon>
        <taxon>Lampyrinae</taxon>
        <taxon>Photinus</taxon>
    </lineage>
</organism>
<keyword evidence="1" id="KW-1133">Transmembrane helix</keyword>
<sequence>MSSPHRTAPNKLGYEESLSVLKSLNEKYSAIKSCLTRDTNLCTSKVKESEFNLVYDIVSQIGILDGKAIHTWVCGLKREEGQFYCVTIPFQIMKPRPFSYKYWKLASDSDRVVPVLDSDSMYLLNFDIESFKVESEKHSGGSTKGTLEERIIHGVSRQIANCIKLRATSPPASVLVSLLGYTCRSCQVSVCNDVEHRCWNYSSSLVTLIELLRSCDNFPFFYGPNGVTFNKDLNGRVSSMIPFIVYQLCELSLTSSVGQIGVACEQGLVECLLFRCQEHLFSSTFKSKDSYSRLRGVIEELGIFMRRTLENGIIVNVEPYQPIKSPSSLAYDDVRVIQSEAPSYWNYIKGYISYQSMGGGVISPDPDKLTLIQDSTCDDFLFKILHEIYYFKGNMLFVTGVAALALKDSAQGQRGYSQPLNDVAEYIELDGQKVPVLMDYQTEDLRRLYDLGLSLIPHTVKDAHNLESEFIELQTTNSSGMTPEIEKAERQYISDLMGNKADARLVQNVRKTRIVDVLNELSRGLSTKEGIAEAMGLPGKAGTRIQVYRRLRLIIMIRSVPQASGFLIMRALEAIYSQTPFSTSGKNTGDVRDMNRVLTISGTPYYKSSNDVKGMDASTKKSQLLFTLSLAYQSYSLERSGGPAFFLGSSRDIRNVEMVKYYKGENPDPEPELKAITLPQMMIGYAIMYMFHQRRLIDGTFNDEVDVSPLTFASGWWATSAQHNLLGCLSMVDIQNELTSGNSQCGADGRYVTVLGGVAGDDQVIGVKFTKSFSRDKELQYSRCACMMLEQRMNALGFICDPSLSLFSAEFLKQVGTCGAPEGLDGRICVFSSERGDQYDNFGNVRYEEVLGIIREKLSRTRKPELWTPWMYMFGWVLGIMVFSFNAKSGHVRVHTRFQSRRVYVGKPIRHLLPKFYQALNELGFRYTEWKDRDIQHIVLRMGPFWMCTDEVGVPLPGFLLDDGDVLPPSSYLTTPSSSVTMVWRRAFELVGLKRENVIKDYVTQLPDGYVLKGKTVESGRFQNLKLDESTKKSLEISQVLARQYYLPFWCYVDIEKLRDSGVLAGMVVRGLWRGVELERLREVSPIVHQWERVGQAYLDQKKLFESVRASEHLLNEYRIKIPSRSVYAFKIHAKVEQAITEVVRSDEERGRNVEQMILRTIKLSKSIDNSIGGRFRMSMFDAVPLRASFEDEPHGGYFWMGYGFPIPKRSVVGYFLSIFGLPSLCHCMTIPLLVGYNEG</sequence>
<evidence type="ECO:0000256" key="1">
    <source>
        <dbReference type="SAM" id="Phobius"/>
    </source>
</evidence>
<comment type="caution">
    <text evidence="2">The sequence shown here is derived from an EMBL/GenBank/DDBJ whole genome shotgun (WGS) entry which is preliminary data.</text>
</comment>
<dbReference type="Proteomes" id="UP000327044">
    <property type="component" value="Unassembled WGS sequence"/>
</dbReference>
<evidence type="ECO:0008006" key="4">
    <source>
        <dbReference type="Google" id="ProtNLM"/>
    </source>
</evidence>
<dbReference type="EMBL" id="VVIM01000001">
    <property type="protein sequence ID" value="KAB0805428.1"/>
    <property type="molecule type" value="Genomic_DNA"/>
</dbReference>
<keyword evidence="3" id="KW-1185">Reference proteome</keyword>
<evidence type="ECO:0000313" key="3">
    <source>
        <dbReference type="Proteomes" id="UP000327044"/>
    </source>
</evidence>
<feature type="transmembrane region" description="Helical" evidence="1">
    <location>
        <begin position="1212"/>
        <end position="1235"/>
    </location>
</feature>
<keyword evidence="1" id="KW-0472">Membrane</keyword>
<dbReference type="Gene3D" id="3.90.1850.10">
    <property type="entry name" value="RNA-directed RNA polymerase lambda-3"/>
    <property type="match status" value="1"/>
</dbReference>
<evidence type="ECO:0000313" key="2">
    <source>
        <dbReference type="EMBL" id="KAB0805428.1"/>
    </source>
</evidence>
<feature type="transmembrane region" description="Helical" evidence="1">
    <location>
        <begin position="867"/>
        <end position="887"/>
    </location>
</feature>
<dbReference type="AlphaFoldDB" id="A0A5N4B791"/>
<proteinExistence type="predicted"/>
<dbReference type="InParanoid" id="A0A5N4B791"/>
<name>A0A5N4B791_PHOPY</name>
<accession>A0A5N4B791</accession>
<gene>
    <name evidence="2" type="ORF">PPYR_02398</name>
</gene>
<protein>
    <recommendedName>
        <fullName evidence="4">RdRp catalytic domain-containing protein</fullName>
    </recommendedName>
</protein>